<organism evidence="3 4">
    <name type="scientific">Verticillium longisporum</name>
    <name type="common">Verticillium dahliae var. longisporum</name>
    <dbReference type="NCBI Taxonomy" id="100787"/>
    <lineage>
        <taxon>Eukaryota</taxon>
        <taxon>Fungi</taxon>
        <taxon>Dikarya</taxon>
        <taxon>Ascomycota</taxon>
        <taxon>Pezizomycotina</taxon>
        <taxon>Sordariomycetes</taxon>
        <taxon>Hypocreomycetidae</taxon>
        <taxon>Glomerellales</taxon>
        <taxon>Plectosphaerellaceae</taxon>
        <taxon>Verticillium</taxon>
    </lineage>
</organism>
<accession>A0A0G4M2U3</accession>
<protein>
    <submittedName>
        <fullName evidence="3">Uncharacterized protein</fullName>
    </submittedName>
</protein>
<evidence type="ECO:0000256" key="2">
    <source>
        <dbReference type="SAM" id="SignalP"/>
    </source>
</evidence>
<dbReference type="Pfam" id="PF14441">
    <property type="entry name" value="OTT_1508_deam"/>
    <property type="match status" value="1"/>
</dbReference>
<feature type="signal peptide" evidence="2">
    <location>
        <begin position="1"/>
        <end position="27"/>
    </location>
</feature>
<dbReference type="Proteomes" id="UP000044602">
    <property type="component" value="Unassembled WGS sequence"/>
</dbReference>
<feature type="chain" id="PRO_5002566791" evidence="2">
    <location>
        <begin position="28"/>
        <end position="481"/>
    </location>
</feature>
<sequence>QHGLLGDAHRRFVIVTTLLSLIDPVRGEPTVHSLDSHPHDGSWKHDQLLKKALDSFALICSTSRNGRKTASAVCIEQGRPNGSILRLARNLGASEGLISQLHDLLRDLTLVAFKEKTVKEAEPGVLLKIVTLTQDKIWSLLEKLHDPEIHTTIRRAIFDLGDVEPSSEVARETNFRHWVTNLPVMASLEKSSELSLVIPHIKWASEAKWIYSEQIEAMFGIGEQDLPYWLKHVYKLGRYYAAAKSLLKLAVKQPGIFTGIRVEAVEAPDPERFSLRQDLTALKTILTRLTKTNPMELMNKLGQIWLTDDPEARLRKACKMVLIVHADMQLLSFYDHNTELTPRLLFMGTSKKTCYLCHEFISRHPLTIGVSASHQKLYPTWMPAPCSSAVRKKHKILLWEFSRHLEQATARDLETRLGIRRMMTMDSTDGPSLTTTGTFSSESHTDELSIRSVEADDKALSASESLEGIGETSDFGHDRFH</sequence>
<dbReference type="InterPro" id="IPR027796">
    <property type="entry name" value="OTT_1508_deam-like"/>
</dbReference>
<proteinExistence type="predicted"/>
<evidence type="ECO:0000313" key="4">
    <source>
        <dbReference type="Proteomes" id="UP000044602"/>
    </source>
</evidence>
<feature type="compositionally biased region" description="Polar residues" evidence="1">
    <location>
        <begin position="425"/>
        <end position="442"/>
    </location>
</feature>
<feature type="region of interest" description="Disordered" evidence="1">
    <location>
        <begin position="424"/>
        <end position="481"/>
    </location>
</feature>
<evidence type="ECO:0000256" key="1">
    <source>
        <dbReference type="SAM" id="MobiDB-lite"/>
    </source>
</evidence>
<dbReference type="EMBL" id="CVQH01020763">
    <property type="protein sequence ID" value="CRK28567.1"/>
    <property type="molecule type" value="Genomic_DNA"/>
</dbReference>
<keyword evidence="4" id="KW-1185">Reference proteome</keyword>
<name>A0A0G4M2U3_VERLO</name>
<dbReference type="AlphaFoldDB" id="A0A0G4M2U3"/>
<feature type="compositionally biased region" description="Basic and acidic residues" evidence="1">
    <location>
        <begin position="443"/>
        <end position="459"/>
    </location>
</feature>
<gene>
    <name evidence="3" type="ORF">BN1708_015243</name>
</gene>
<feature type="non-terminal residue" evidence="3">
    <location>
        <position position="1"/>
    </location>
</feature>
<evidence type="ECO:0000313" key="3">
    <source>
        <dbReference type="EMBL" id="CRK28567.1"/>
    </source>
</evidence>
<keyword evidence="2" id="KW-0732">Signal</keyword>
<reference evidence="3 4" key="1">
    <citation type="submission" date="2015-05" db="EMBL/GenBank/DDBJ databases">
        <authorList>
            <person name="Wang D.B."/>
            <person name="Wang M."/>
        </authorList>
    </citation>
    <scope>NUCLEOTIDE SEQUENCE [LARGE SCALE GENOMIC DNA]</scope>
    <source>
        <strain evidence="3">VL1</strain>
    </source>
</reference>